<proteinExistence type="predicted"/>
<evidence type="ECO:0000256" key="2">
    <source>
        <dbReference type="PROSITE-ProRule" id="PRU00169"/>
    </source>
</evidence>
<keyword evidence="1 2" id="KW-0597">Phosphoprotein</keyword>
<organism evidence="4 5">
    <name type="scientific">Sphingomonas jatrophae</name>
    <dbReference type="NCBI Taxonomy" id="1166337"/>
    <lineage>
        <taxon>Bacteria</taxon>
        <taxon>Pseudomonadati</taxon>
        <taxon>Pseudomonadota</taxon>
        <taxon>Alphaproteobacteria</taxon>
        <taxon>Sphingomonadales</taxon>
        <taxon>Sphingomonadaceae</taxon>
        <taxon>Sphingomonas</taxon>
    </lineage>
</organism>
<dbReference type="EMBL" id="FOZG01000002">
    <property type="protein sequence ID" value="SFR98229.1"/>
    <property type="molecule type" value="Genomic_DNA"/>
</dbReference>
<evidence type="ECO:0000259" key="3">
    <source>
        <dbReference type="PROSITE" id="PS50110"/>
    </source>
</evidence>
<dbReference type="SMART" id="SM00448">
    <property type="entry name" value="REC"/>
    <property type="match status" value="1"/>
</dbReference>
<dbReference type="PANTHER" id="PTHR44591">
    <property type="entry name" value="STRESS RESPONSE REGULATOR PROTEIN 1"/>
    <property type="match status" value="1"/>
</dbReference>
<dbReference type="AlphaFoldDB" id="A0A1I6L455"/>
<dbReference type="SUPFAM" id="SSF52172">
    <property type="entry name" value="CheY-like"/>
    <property type="match status" value="1"/>
</dbReference>
<feature type="domain" description="Response regulatory" evidence="3">
    <location>
        <begin position="9"/>
        <end position="116"/>
    </location>
</feature>
<reference evidence="4 5" key="1">
    <citation type="submission" date="2016-10" db="EMBL/GenBank/DDBJ databases">
        <authorList>
            <person name="de Groot N.N."/>
        </authorList>
    </citation>
    <scope>NUCLEOTIDE SEQUENCE [LARGE SCALE GENOMIC DNA]</scope>
    <source>
        <strain evidence="4 5">S5-249</strain>
    </source>
</reference>
<protein>
    <submittedName>
        <fullName evidence="4">Response regulator receiver domain-containing protein</fullName>
    </submittedName>
</protein>
<evidence type="ECO:0000313" key="4">
    <source>
        <dbReference type="EMBL" id="SFR98229.1"/>
    </source>
</evidence>
<keyword evidence="5" id="KW-1185">Reference proteome</keyword>
<feature type="modified residue" description="4-aspartylphosphate" evidence="2">
    <location>
        <position position="58"/>
    </location>
</feature>
<dbReference type="InterPro" id="IPR011006">
    <property type="entry name" value="CheY-like_superfamily"/>
</dbReference>
<dbReference type="PANTHER" id="PTHR44591:SF24">
    <property type="entry name" value="PROTEIN-GLUTAMATE METHYLESTERASE_PROTEIN-GLUTAMINE GLUTAMINASE 1"/>
    <property type="match status" value="1"/>
</dbReference>
<gene>
    <name evidence="4" type="ORF">SAMN05192580_2262</name>
</gene>
<dbReference type="STRING" id="1166337.SAMN05192580_2262"/>
<evidence type="ECO:0000313" key="5">
    <source>
        <dbReference type="Proteomes" id="UP000198824"/>
    </source>
</evidence>
<dbReference type="Pfam" id="PF00072">
    <property type="entry name" value="Response_reg"/>
    <property type="match status" value="1"/>
</dbReference>
<accession>A0A1I6L455</accession>
<dbReference type="InterPro" id="IPR050595">
    <property type="entry name" value="Bact_response_regulator"/>
</dbReference>
<dbReference type="OrthoDB" id="582170at2"/>
<sequence length="118" mass="12325">MSVSLAGLRVLVVEDEPIVAMTLEDLLADLGCEVEVAGTLEQGLAAAAACALDAAVLDVNLNGRESFPIAEALDARRIPHLFATGYGAAALRDRNALVLEKPYRAADIRAALETLLGP</sequence>
<dbReference type="RefSeq" id="WP_093314616.1">
    <property type="nucleotide sequence ID" value="NZ_FOZG01000002.1"/>
</dbReference>
<dbReference type="InterPro" id="IPR001789">
    <property type="entry name" value="Sig_transdc_resp-reg_receiver"/>
</dbReference>
<dbReference type="Proteomes" id="UP000198824">
    <property type="component" value="Unassembled WGS sequence"/>
</dbReference>
<dbReference type="PROSITE" id="PS50110">
    <property type="entry name" value="RESPONSE_REGULATORY"/>
    <property type="match status" value="1"/>
</dbReference>
<evidence type="ECO:0000256" key="1">
    <source>
        <dbReference type="ARBA" id="ARBA00022553"/>
    </source>
</evidence>
<dbReference type="GO" id="GO:0000160">
    <property type="term" value="P:phosphorelay signal transduction system"/>
    <property type="evidence" value="ECO:0007669"/>
    <property type="project" value="InterPro"/>
</dbReference>
<name>A0A1I6L455_9SPHN</name>
<dbReference type="Gene3D" id="3.40.50.2300">
    <property type="match status" value="1"/>
</dbReference>